<dbReference type="Proteomes" id="UP000011135">
    <property type="component" value="Unassembled WGS sequence"/>
</dbReference>
<organism evidence="2 3">
    <name type="scientific">Fulvivirga imtechensis AK7</name>
    <dbReference type="NCBI Taxonomy" id="1237149"/>
    <lineage>
        <taxon>Bacteria</taxon>
        <taxon>Pseudomonadati</taxon>
        <taxon>Bacteroidota</taxon>
        <taxon>Cytophagia</taxon>
        <taxon>Cytophagales</taxon>
        <taxon>Fulvivirgaceae</taxon>
        <taxon>Fulvivirga</taxon>
    </lineage>
</organism>
<sequence>MIIGAIAFTALAIIIYIYHNIRVSGISDYKDKYDYLRKYEIKAYKLCFILIAVAVAMLINTYGKNTLEFDPVWFFVRLFISVAGGTLIGYIAALVLQYYYPTKLNKKLRKWRYTPRVNPNTGRKMRLLSEDEEDVHLDEGMQAEENVFSVDYDVWIDEETGYTKIEKYQGHLEALQCGNCGFYTMKVVREEIIEPPTETKEGELIKHYECQYCGSVRATQFHIAREENYDGFKPEQSKFKKNALVNVVKVEIHGSNGEKKSYTFQTVEQATKFLDEFDFEKTGAI</sequence>
<keyword evidence="1" id="KW-0472">Membrane</keyword>
<dbReference type="AlphaFoldDB" id="L8K324"/>
<dbReference type="eggNOG" id="COG1512">
    <property type="taxonomic scope" value="Bacteria"/>
</dbReference>
<reference evidence="2 3" key="1">
    <citation type="submission" date="2012-12" db="EMBL/GenBank/DDBJ databases">
        <title>Genome assembly of Fulvivirga imtechensis AK7.</title>
        <authorList>
            <person name="Nupur N."/>
            <person name="Khatri I."/>
            <person name="Kumar R."/>
            <person name="Subramanian S."/>
            <person name="Pinnaka A."/>
        </authorList>
    </citation>
    <scope>NUCLEOTIDE SEQUENCE [LARGE SCALE GENOMIC DNA]</scope>
    <source>
        <strain evidence="2 3">AK7</strain>
    </source>
</reference>
<evidence type="ECO:0000256" key="1">
    <source>
        <dbReference type="SAM" id="Phobius"/>
    </source>
</evidence>
<name>L8K324_9BACT</name>
<keyword evidence="1" id="KW-1133">Transmembrane helix</keyword>
<protein>
    <submittedName>
        <fullName evidence="2">Uncharacterized protein</fullName>
    </submittedName>
</protein>
<accession>L8K324</accession>
<keyword evidence="1" id="KW-0812">Transmembrane</keyword>
<dbReference type="EMBL" id="AMZN01000001">
    <property type="protein sequence ID" value="ELR73862.1"/>
    <property type="molecule type" value="Genomic_DNA"/>
</dbReference>
<evidence type="ECO:0000313" key="2">
    <source>
        <dbReference type="EMBL" id="ELR73862.1"/>
    </source>
</evidence>
<comment type="caution">
    <text evidence="2">The sequence shown here is derived from an EMBL/GenBank/DDBJ whole genome shotgun (WGS) entry which is preliminary data.</text>
</comment>
<feature type="transmembrane region" description="Helical" evidence="1">
    <location>
        <begin position="74"/>
        <end position="100"/>
    </location>
</feature>
<keyword evidence="3" id="KW-1185">Reference proteome</keyword>
<feature type="transmembrane region" description="Helical" evidence="1">
    <location>
        <begin position="6"/>
        <end position="23"/>
    </location>
</feature>
<evidence type="ECO:0000313" key="3">
    <source>
        <dbReference type="Proteomes" id="UP000011135"/>
    </source>
</evidence>
<feature type="transmembrane region" description="Helical" evidence="1">
    <location>
        <begin position="43"/>
        <end position="62"/>
    </location>
</feature>
<proteinExistence type="predicted"/>
<gene>
    <name evidence="2" type="ORF">C900_00026</name>
</gene>
<dbReference type="STRING" id="1237149.C900_00026"/>